<gene>
    <name evidence="2" type="ORF">D8674_028199</name>
</gene>
<evidence type="ECO:0000313" key="3">
    <source>
        <dbReference type="Proteomes" id="UP000327157"/>
    </source>
</evidence>
<dbReference type="AlphaFoldDB" id="A0A5N5I0M4"/>
<dbReference type="Proteomes" id="UP000327157">
    <property type="component" value="Chromosome 6"/>
</dbReference>
<name>A0A5N5I0M4_9ROSA</name>
<reference evidence="2 3" key="3">
    <citation type="submission" date="2019-11" db="EMBL/GenBank/DDBJ databases">
        <title>A de novo genome assembly of a pear dwarfing rootstock.</title>
        <authorList>
            <person name="Wang F."/>
            <person name="Wang J."/>
            <person name="Li S."/>
            <person name="Zhang Y."/>
            <person name="Fang M."/>
            <person name="Ma L."/>
            <person name="Zhao Y."/>
            <person name="Jiang S."/>
        </authorList>
    </citation>
    <scope>NUCLEOTIDE SEQUENCE [LARGE SCALE GENOMIC DNA]</scope>
    <source>
        <strain evidence="2">S2</strain>
        <tissue evidence="2">Leaf</tissue>
    </source>
</reference>
<organism evidence="2 3">
    <name type="scientific">Pyrus ussuriensis x Pyrus communis</name>
    <dbReference type="NCBI Taxonomy" id="2448454"/>
    <lineage>
        <taxon>Eukaryota</taxon>
        <taxon>Viridiplantae</taxon>
        <taxon>Streptophyta</taxon>
        <taxon>Embryophyta</taxon>
        <taxon>Tracheophyta</taxon>
        <taxon>Spermatophyta</taxon>
        <taxon>Magnoliopsida</taxon>
        <taxon>eudicotyledons</taxon>
        <taxon>Gunneridae</taxon>
        <taxon>Pentapetalae</taxon>
        <taxon>rosids</taxon>
        <taxon>fabids</taxon>
        <taxon>Rosales</taxon>
        <taxon>Rosaceae</taxon>
        <taxon>Amygdaloideae</taxon>
        <taxon>Maleae</taxon>
        <taxon>Pyrus</taxon>
    </lineage>
</organism>
<feature type="compositionally biased region" description="Basic and acidic residues" evidence="1">
    <location>
        <begin position="247"/>
        <end position="257"/>
    </location>
</feature>
<reference evidence="2 3" key="1">
    <citation type="submission" date="2019-09" db="EMBL/GenBank/DDBJ databases">
        <authorList>
            <person name="Ou C."/>
        </authorList>
    </citation>
    <scope>NUCLEOTIDE SEQUENCE [LARGE SCALE GENOMIC DNA]</scope>
    <source>
        <strain evidence="2">S2</strain>
        <tissue evidence="2">Leaf</tissue>
    </source>
</reference>
<feature type="compositionally biased region" description="Polar residues" evidence="1">
    <location>
        <begin position="388"/>
        <end position="397"/>
    </location>
</feature>
<keyword evidence="3" id="KW-1185">Reference proteome</keyword>
<protein>
    <submittedName>
        <fullName evidence="2">TMV resistance protein N-like</fullName>
    </submittedName>
</protein>
<accession>A0A5N5I0M4</accession>
<feature type="region of interest" description="Disordered" evidence="1">
    <location>
        <begin position="247"/>
        <end position="270"/>
    </location>
</feature>
<evidence type="ECO:0000256" key="1">
    <source>
        <dbReference type="SAM" id="MobiDB-lite"/>
    </source>
</evidence>
<dbReference type="EMBL" id="SMOL01000120">
    <property type="protein sequence ID" value="KAB2631952.1"/>
    <property type="molecule type" value="Genomic_DNA"/>
</dbReference>
<sequence>MRRLLNSFHRPRAVHFLGPAWISKVLIVVENNMPKANWFTPDPYSTKAGISAFKWSNHRRDSGASNFLIRLQYTLSTFKSYETSFMGFIPFAKKHMYFLLYWLNKHVFPNKSKAIKVEWIPLVEVLHSFDDDLLYEMTKEDTSVFYKEKFISCIQQRDLVWGVRSDYYECGLEVYHLNFYSRQLGFGQAKWTKKYGEDIKESHNQLDVGLDEKTVDELVLQDVAVEVTRLGAGEGEDISELFGDSEAEVKPEVETRAPRQARATMVETSEPQATKKLAFVSRDEPLGAEMHQNDQKLLFTIIKELTDTRKEGISQPEASSSLAQAVHSSLSRAKLSKFDLRTRDLLHFVEDNSNLSSTAQKTNQPPPISFGEPIVPEIPMVSEITSLRASQAASGESSGVIPPPSARSSRGLGIPIPRPKKKSKVATTLSTPKLFSPIRTKIAYTIAPSVRVEGVPPSLTSISATASLLKLVKEFKQIRTKLRSPRQPSEPQLLQNKRQVFRERMRRDFTTSFYLKAL</sequence>
<reference evidence="3" key="2">
    <citation type="submission" date="2019-10" db="EMBL/GenBank/DDBJ databases">
        <title>A de novo genome assembly of a pear dwarfing rootstock.</title>
        <authorList>
            <person name="Wang F."/>
            <person name="Wang J."/>
            <person name="Li S."/>
            <person name="Zhang Y."/>
            <person name="Fang M."/>
            <person name="Ma L."/>
            <person name="Zhao Y."/>
            <person name="Jiang S."/>
        </authorList>
    </citation>
    <scope>NUCLEOTIDE SEQUENCE [LARGE SCALE GENOMIC DNA]</scope>
</reference>
<feature type="region of interest" description="Disordered" evidence="1">
    <location>
        <begin position="388"/>
        <end position="425"/>
    </location>
</feature>
<comment type="caution">
    <text evidence="2">The sequence shown here is derived from an EMBL/GenBank/DDBJ whole genome shotgun (WGS) entry which is preliminary data.</text>
</comment>
<evidence type="ECO:0000313" key="2">
    <source>
        <dbReference type="EMBL" id="KAB2631952.1"/>
    </source>
</evidence>
<proteinExistence type="predicted"/>